<accession>A0A381TTI6</accession>
<sequence>MFTSTLIALAACGAIQATTLQVSTHVPQTVQTIPGDTGLNPATLEIGGFLSWGNGKVYDVARTPTSISQGIVRVAWQPQLYRGRPLPMWMRGKVALVVEGVRAWIDQDPSAFGLGLNVLFRYTWTANRWRPMFLGGAGILYTDEQVPPGETTRNFTPQVGLGLQYLIQDELAIGGEYRFHHLSNKGATETNPGINTHLILFGVSWYR</sequence>
<dbReference type="Pfam" id="PF09411">
    <property type="entry name" value="PagL"/>
    <property type="match status" value="1"/>
</dbReference>
<organism evidence="1">
    <name type="scientific">marine metagenome</name>
    <dbReference type="NCBI Taxonomy" id="408172"/>
    <lineage>
        <taxon>unclassified sequences</taxon>
        <taxon>metagenomes</taxon>
        <taxon>ecological metagenomes</taxon>
    </lineage>
</organism>
<evidence type="ECO:0008006" key="2">
    <source>
        <dbReference type="Google" id="ProtNLM"/>
    </source>
</evidence>
<gene>
    <name evidence="1" type="ORF">METZ01_LOCUS71998</name>
</gene>
<dbReference type="EMBL" id="UINC01005111">
    <property type="protein sequence ID" value="SVA19144.1"/>
    <property type="molecule type" value="Genomic_DNA"/>
</dbReference>
<dbReference type="InterPro" id="IPR018550">
    <property type="entry name" value="Lipid-A_deacylase-rel"/>
</dbReference>
<dbReference type="InterPro" id="IPR011250">
    <property type="entry name" value="OMP/PagP_B-barrel"/>
</dbReference>
<name>A0A381TTI6_9ZZZZ</name>
<reference evidence="1" key="1">
    <citation type="submission" date="2018-05" db="EMBL/GenBank/DDBJ databases">
        <authorList>
            <person name="Lanie J.A."/>
            <person name="Ng W.-L."/>
            <person name="Kazmierczak K.M."/>
            <person name="Andrzejewski T.M."/>
            <person name="Davidsen T.M."/>
            <person name="Wayne K.J."/>
            <person name="Tettelin H."/>
            <person name="Glass J.I."/>
            <person name="Rusch D."/>
            <person name="Podicherti R."/>
            <person name="Tsui H.-C.T."/>
            <person name="Winkler M.E."/>
        </authorList>
    </citation>
    <scope>NUCLEOTIDE SEQUENCE</scope>
</reference>
<dbReference type="AlphaFoldDB" id="A0A381TTI6"/>
<dbReference type="SUPFAM" id="SSF56925">
    <property type="entry name" value="OMPA-like"/>
    <property type="match status" value="1"/>
</dbReference>
<dbReference type="Gene3D" id="2.40.160.20">
    <property type="match status" value="1"/>
</dbReference>
<proteinExistence type="predicted"/>
<protein>
    <recommendedName>
        <fullName evidence="2">Outer membrane protein beta-barrel domain-containing protein</fullName>
    </recommendedName>
</protein>
<evidence type="ECO:0000313" key="1">
    <source>
        <dbReference type="EMBL" id="SVA19144.1"/>
    </source>
</evidence>